<evidence type="ECO:0000259" key="1">
    <source>
        <dbReference type="Pfam" id="PF13231"/>
    </source>
</evidence>
<organism evidence="2 3">
    <name type="scientific">Croceicoccus marinus</name>
    <dbReference type="NCBI Taxonomy" id="450378"/>
    <lineage>
        <taxon>Bacteria</taxon>
        <taxon>Pseudomonadati</taxon>
        <taxon>Pseudomonadota</taxon>
        <taxon>Alphaproteobacteria</taxon>
        <taxon>Sphingomonadales</taxon>
        <taxon>Erythrobacteraceae</taxon>
        <taxon>Croceicoccus</taxon>
    </lineage>
</organism>
<gene>
    <name evidence="2" type="ORF">A9D14_09535</name>
</gene>
<keyword evidence="3" id="KW-1185">Reference proteome</keyword>
<dbReference type="RefSeq" id="WP_087910487.1">
    <property type="nucleotide sequence ID" value="NZ_CP019602.1"/>
</dbReference>
<dbReference type="AlphaFoldDB" id="A0A1Z1FCE5"/>
<accession>A0A1Z1FCE5</accession>
<reference evidence="2 3" key="1">
    <citation type="submission" date="2017-01" db="EMBL/GenBank/DDBJ databases">
        <title>Complete genome sequence of esterase-producing bacterium Croceicoccus marinus E4A9.</title>
        <authorList>
            <person name="Wu Y.-H."/>
            <person name="Cheng H."/>
            <person name="Xu L."/>
            <person name="Huo Y.-Y."/>
            <person name="Wang C.-S."/>
            <person name="Xu X.-W."/>
        </authorList>
    </citation>
    <scope>NUCLEOTIDE SEQUENCE [LARGE SCALE GENOMIC DNA]</scope>
    <source>
        <strain evidence="2 3">E4A9</strain>
    </source>
</reference>
<dbReference type="OrthoDB" id="7714635at2"/>
<name>A0A1Z1FCE5_9SPHN</name>
<dbReference type="Pfam" id="PF13231">
    <property type="entry name" value="PMT_2"/>
    <property type="match status" value="1"/>
</dbReference>
<proteinExistence type="predicted"/>
<dbReference type="KEGG" id="cman:A9D14_09535"/>
<dbReference type="Proteomes" id="UP000195807">
    <property type="component" value="Chromosome"/>
</dbReference>
<evidence type="ECO:0000313" key="2">
    <source>
        <dbReference type="EMBL" id="ARU16386.1"/>
    </source>
</evidence>
<dbReference type="InterPro" id="IPR038731">
    <property type="entry name" value="RgtA/B/C-like"/>
</dbReference>
<dbReference type="STRING" id="450378.GCA_001661675_01918"/>
<feature type="domain" description="Glycosyltransferase RgtA/B/C/D-like" evidence="1">
    <location>
        <begin position="90"/>
        <end position="203"/>
    </location>
</feature>
<protein>
    <recommendedName>
        <fullName evidence="1">Glycosyltransferase RgtA/B/C/D-like domain-containing protein</fullName>
    </recommendedName>
</protein>
<sequence length="371" mass="40017">MANTATPVRRGTSGLVPDPDSPFWPTAGIALLLAAQSTVIVTKAVNWDEFHYYAMVEHFRSGQLPTALQTFHVPHFNGLPGTANNVDAIVVARRAMFACELVTLASIYAAARQFADQRIALLSVLTYLTTGYVLQHGFTFRTDPQATAALMVALAIRARAPFGVRQGLPLALIAGTQAGLSGMIKIKAVLSAPAFLGLAWLRFTNDGHRARPSNGFMTPWGMQAYRDTGQPLCREAAEAAPVPLALANWWANWWVFGDLDNGRPKLFASRDAEALRDKYIQFSGPLFPAGKEVPDGAAVRASEFLVPGPYTAHDAPLVLDGDLLAPAQTVHVSRAVHHLRSAGEGDARLVWEPAKLLPEPDDLNGPSRVAL</sequence>
<evidence type="ECO:0000313" key="3">
    <source>
        <dbReference type="Proteomes" id="UP000195807"/>
    </source>
</evidence>
<dbReference type="EMBL" id="CP019602">
    <property type="protein sequence ID" value="ARU16386.1"/>
    <property type="molecule type" value="Genomic_DNA"/>
</dbReference>